<name>A0A556S8F6_9GAMM</name>
<evidence type="ECO:0000313" key="2">
    <source>
        <dbReference type="Proteomes" id="UP000319483"/>
    </source>
</evidence>
<accession>A0A556S8F6</accession>
<dbReference type="PROSITE" id="PS51257">
    <property type="entry name" value="PROKAR_LIPOPROTEIN"/>
    <property type="match status" value="1"/>
</dbReference>
<reference evidence="1 2" key="1">
    <citation type="submission" date="2019-07" db="EMBL/GenBank/DDBJ databases">
        <title>Gilliamella genomes.</title>
        <authorList>
            <person name="Zheng H."/>
        </authorList>
    </citation>
    <scope>NUCLEOTIDE SEQUENCE [LARGE SCALE GENOMIC DNA]</scope>
    <source>
        <strain evidence="1 2">W8127</strain>
    </source>
</reference>
<proteinExistence type="predicted"/>
<dbReference type="InterPro" id="IPR058979">
    <property type="entry name" value="LysC-like"/>
</dbReference>
<comment type="caution">
    <text evidence="1">The sequence shown here is derived from an EMBL/GenBank/DDBJ whole genome shotgun (WGS) entry which is preliminary data.</text>
</comment>
<sequence length="86" mass="9757">MVNSKRIIVLTSWCLCLFLVACTTERKIFVNQPIPANLLISCQPNLPPNPMTFGDSLTYNEHLLHIIEKCNADKQAIREINETDSN</sequence>
<gene>
    <name evidence="1" type="ORF">FPQ15_12055</name>
</gene>
<protein>
    <submittedName>
        <fullName evidence="1">Peptidase</fullName>
    </submittedName>
</protein>
<dbReference type="Proteomes" id="UP000319483">
    <property type="component" value="Unassembled WGS sequence"/>
</dbReference>
<dbReference type="AlphaFoldDB" id="A0A556S8F6"/>
<organism evidence="1 2">
    <name type="scientific">Gilliamella apicola</name>
    <dbReference type="NCBI Taxonomy" id="1196095"/>
    <lineage>
        <taxon>Bacteria</taxon>
        <taxon>Pseudomonadati</taxon>
        <taxon>Pseudomonadota</taxon>
        <taxon>Gammaproteobacteria</taxon>
        <taxon>Orbales</taxon>
        <taxon>Orbaceae</taxon>
        <taxon>Gilliamella</taxon>
    </lineage>
</organism>
<evidence type="ECO:0000313" key="1">
    <source>
        <dbReference type="EMBL" id="TSJ97427.1"/>
    </source>
</evidence>
<dbReference type="Pfam" id="PF23793">
    <property type="entry name" value="LysC"/>
    <property type="match status" value="1"/>
</dbReference>
<dbReference type="EMBL" id="VMHM01000017">
    <property type="protein sequence ID" value="TSJ97427.1"/>
    <property type="molecule type" value="Genomic_DNA"/>
</dbReference>